<dbReference type="SFLD" id="SFLDS00003">
    <property type="entry name" value="Haloacid_Dehalogenase"/>
    <property type="match status" value="1"/>
</dbReference>
<dbReference type="NCBIfam" id="TIGR01549">
    <property type="entry name" value="HAD-SF-IA-v1"/>
    <property type="match status" value="1"/>
</dbReference>
<evidence type="ECO:0000313" key="2">
    <source>
        <dbReference type="Proteomes" id="UP000277864"/>
    </source>
</evidence>
<dbReference type="PANTHER" id="PTHR18901:SF38">
    <property type="entry name" value="PSEUDOURIDINE-5'-PHOSPHATASE"/>
    <property type="match status" value="1"/>
</dbReference>
<dbReference type="SFLD" id="SFLDG01129">
    <property type="entry name" value="C1.5:_HAD__Beta-PGM__Phosphata"/>
    <property type="match status" value="1"/>
</dbReference>
<dbReference type="GO" id="GO:0016787">
    <property type="term" value="F:hydrolase activity"/>
    <property type="evidence" value="ECO:0007669"/>
    <property type="project" value="UniProtKB-KW"/>
</dbReference>
<dbReference type="PRINTS" id="PR00413">
    <property type="entry name" value="HADHALOGNASE"/>
</dbReference>
<dbReference type="Gene3D" id="1.10.150.240">
    <property type="entry name" value="Putative phosphatase, domain 2"/>
    <property type="match status" value="1"/>
</dbReference>
<dbReference type="AlphaFoldDB" id="A0A3R9YX88"/>
<accession>A0A3R9YX88</accession>
<dbReference type="EMBL" id="PXZH01000001">
    <property type="protein sequence ID" value="RST89544.1"/>
    <property type="molecule type" value="Genomic_DNA"/>
</dbReference>
<dbReference type="PANTHER" id="PTHR18901">
    <property type="entry name" value="2-DEOXYGLUCOSE-6-PHOSPHATE PHOSPHATASE 2"/>
    <property type="match status" value="1"/>
</dbReference>
<keyword evidence="2" id="KW-1185">Reference proteome</keyword>
<dbReference type="RefSeq" id="WP_125942154.1">
    <property type="nucleotide sequence ID" value="NZ_PXZH01000001.1"/>
</dbReference>
<dbReference type="InterPro" id="IPR023198">
    <property type="entry name" value="PGP-like_dom2"/>
</dbReference>
<name>A0A3R9YX88_9ENTE</name>
<reference evidence="1 2" key="1">
    <citation type="submission" date="2018-03" db="EMBL/GenBank/DDBJ databases">
        <authorList>
            <person name="Gulvik C.A."/>
        </authorList>
    </citation>
    <scope>NUCLEOTIDE SEQUENCE [LARGE SCALE GENOMIC DNA]</scope>
    <source>
        <strain evidence="1 2">JCM 31581</strain>
    </source>
</reference>
<dbReference type="SFLD" id="SFLDG01135">
    <property type="entry name" value="C1.5.6:_HAD__Beta-PGM__Phospha"/>
    <property type="match status" value="1"/>
</dbReference>
<gene>
    <name evidence="1" type="ORF">C7P63_00225</name>
</gene>
<protein>
    <submittedName>
        <fullName evidence="1">HAD family hydrolase</fullName>
    </submittedName>
</protein>
<comment type="caution">
    <text evidence="1">The sequence shown here is derived from an EMBL/GenBank/DDBJ whole genome shotgun (WGS) entry which is preliminary data.</text>
</comment>
<dbReference type="Proteomes" id="UP000277864">
    <property type="component" value="Unassembled WGS sequence"/>
</dbReference>
<dbReference type="NCBIfam" id="TIGR01509">
    <property type="entry name" value="HAD-SF-IA-v3"/>
    <property type="match status" value="1"/>
</dbReference>
<dbReference type="OrthoDB" id="9797743at2"/>
<dbReference type="InterPro" id="IPR036412">
    <property type="entry name" value="HAD-like_sf"/>
</dbReference>
<dbReference type="Pfam" id="PF13419">
    <property type="entry name" value="HAD_2"/>
    <property type="match status" value="1"/>
</dbReference>
<organism evidence="1 2">
    <name type="scientific">Vagococcus humatus</name>
    <dbReference type="NCBI Taxonomy" id="1889241"/>
    <lineage>
        <taxon>Bacteria</taxon>
        <taxon>Bacillati</taxon>
        <taxon>Bacillota</taxon>
        <taxon>Bacilli</taxon>
        <taxon>Lactobacillales</taxon>
        <taxon>Enterococcaceae</taxon>
        <taxon>Vagococcus</taxon>
    </lineage>
</organism>
<proteinExistence type="predicted"/>
<evidence type="ECO:0000313" key="1">
    <source>
        <dbReference type="EMBL" id="RST89544.1"/>
    </source>
</evidence>
<dbReference type="Gene3D" id="3.40.50.1000">
    <property type="entry name" value="HAD superfamily/HAD-like"/>
    <property type="match status" value="1"/>
</dbReference>
<dbReference type="SUPFAM" id="SSF56784">
    <property type="entry name" value="HAD-like"/>
    <property type="match status" value="1"/>
</dbReference>
<dbReference type="InterPro" id="IPR041492">
    <property type="entry name" value="HAD_2"/>
</dbReference>
<dbReference type="InterPro" id="IPR023214">
    <property type="entry name" value="HAD_sf"/>
</dbReference>
<sequence length="221" mass="24678">MKTIQGVIFDMDGLLVDTEKLYYKANHIAAKSYGIDYTQDYYMKLVGISDADTFLIYQQDFPHLSKEELEEFVQLGYKEVEKLFEAGEAKLKPGALELLTCLKAEKIPMVVASSNLRRYIDLLLETNQIAHFFADIVSGEDVKRAKPDPEIVNQAVAKLAVPAANILMLEDSKNGVLAANQAGVPVIMVPDLIAPTKELKEQVLGVFESLTDVKNYLVSYR</sequence>
<keyword evidence="1" id="KW-0378">Hydrolase</keyword>
<dbReference type="InterPro" id="IPR006439">
    <property type="entry name" value="HAD-SF_hydro_IA"/>
</dbReference>
<dbReference type="CDD" id="cd07505">
    <property type="entry name" value="HAD_BPGM-like"/>
    <property type="match status" value="1"/>
</dbReference>